<keyword evidence="3 4" id="KW-0414">Isoprene biosynthesis</keyword>
<dbReference type="EC" id="2.7.7.60" evidence="4"/>
<keyword evidence="6" id="KW-1185">Reference proteome</keyword>
<keyword evidence="1 4" id="KW-0808">Transferase</keyword>
<reference evidence="5 6" key="1">
    <citation type="journal article" date="2021" name="ISME Commun">
        <title>Automated analysis of genomic sequences facilitates high-throughput and comprehensive description of bacteria.</title>
        <authorList>
            <person name="Hitch T.C.A."/>
        </authorList>
    </citation>
    <scope>NUCLEOTIDE SEQUENCE [LARGE SCALE GENOMIC DNA]</scope>
    <source>
        <strain evidence="5 6">Sanger_29</strain>
    </source>
</reference>
<dbReference type="Pfam" id="PF01128">
    <property type="entry name" value="IspD"/>
    <property type="match status" value="1"/>
</dbReference>
<dbReference type="Gene3D" id="3.90.550.10">
    <property type="entry name" value="Spore Coat Polysaccharide Biosynthesis Protein SpsA, Chain A"/>
    <property type="match status" value="1"/>
</dbReference>
<comment type="function">
    <text evidence="4">Catalyzes the formation of 4-diphosphocytidyl-2-C-methyl-D-erythritol from CTP and 2-C-methyl-D-erythritol 4-phosphate (MEP).</text>
</comment>
<dbReference type="PANTHER" id="PTHR32125">
    <property type="entry name" value="2-C-METHYL-D-ERYTHRITOL 4-PHOSPHATE CYTIDYLYLTRANSFERASE, CHLOROPLASTIC"/>
    <property type="match status" value="1"/>
</dbReference>
<feature type="site" description="Positions MEP for the nucleophilic attack" evidence="4">
    <location>
        <position position="154"/>
    </location>
</feature>
<dbReference type="InterPro" id="IPR050088">
    <property type="entry name" value="IspD/TarI_cytidylyltransf_bact"/>
</dbReference>
<comment type="catalytic activity">
    <reaction evidence="4">
        <text>2-C-methyl-D-erythritol 4-phosphate + CTP + H(+) = 4-CDP-2-C-methyl-D-erythritol + diphosphate</text>
        <dbReference type="Rhea" id="RHEA:13429"/>
        <dbReference type="ChEBI" id="CHEBI:15378"/>
        <dbReference type="ChEBI" id="CHEBI:33019"/>
        <dbReference type="ChEBI" id="CHEBI:37563"/>
        <dbReference type="ChEBI" id="CHEBI:57823"/>
        <dbReference type="ChEBI" id="CHEBI:58262"/>
        <dbReference type="EC" id="2.7.7.60"/>
    </reaction>
</comment>
<gene>
    <name evidence="4 5" type="primary">ispD</name>
    <name evidence="5" type="ORF">OCV47_03150</name>
</gene>
<dbReference type="NCBIfam" id="TIGR00453">
    <property type="entry name" value="ispD"/>
    <property type="match status" value="1"/>
</dbReference>
<dbReference type="HAMAP" id="MF_00108">
    <property type="entry name" value="IspD"/>
    <property type="match status" value="1"/>
</dbReference>
<comment type="similarity">
    <text evidence="4">Belongs to the IspD/TarI cytidylyltransferase family. IspD subfamily.</text>
</comment>
<feature type="site" description="Transition state stabilizer" evidence="4">
    <location>
        <position position="23"/>
    </location>
</feature>
<dbReference type="Proteomes" id="UP001652338">
    <property type="component" value="Unassembled WGS sequence"/>
</dbReference>
<dbReference type="PANTHER" id="PTHR32125:SF4">
    <property type="entry name" value="2-C-METHYL-D-ERYTHRITOL 4-PHOSPHATE CYTIDYLYLTRANSFERASE, CHLOROPLASTIC"/>
    <property type="match status" value="1"/>
</dbReference>
<dbReference type="RefSeq" id="WP_262653658.1">
    <property type="nucleotide sequence ID" value="NZ_JAOQKE010000002.1"/>
</dbReference>
<dbReference type="InterPro" id="IPR029044">
    <property type="entry name" value="Nucleotide-diphossugar_trans"/>
</dbReference>
<dbReference type="EMBL" id="JAOQKE010000002">
    <property type="protein sequence ID" value="MCU6724363.1"/>
    <property type="molecule type" value="Genomic_DNA"/>
</dbReference>
<dbReference type="InterPro" id="IPR001228">
    <property type="entry name" value="IspD"/>
</dbReference>
<organism evidence="5 6">
    <name type="scientific">Muricoprocola aceti</name>
    <dbReference type="NCBI Taxonomy" id="2981772"/>
    <lineage>
        <taxon>Bacteria</taxon>
        <taxon>Bacillati</taxon>
        <taxon>Bacillota</taxon>
        <taxon>Clostridia</taxon>
        <taxon>Lachnospirales</taxon>
        <taxon>Lachnospiraceae</taxon>
        <taxon>Muricoprocola</taxon>
    </lineage>
</organism>
<comment type="caution">
    <text evidence="5">The sequence shown here is derived from an EMBL/GenBank/DDBJ whole genome shotgun (WGS) entry which is preliminary data.</text>
</comment>
<proteinExistence type="inferred from homology"/>
<evidence type="ECO:0000313" key="5">
    <source>
        <dbReference type="EMBL" id="MCU6724363.1"/>
    </source>
</evidence>
<evidence type="ECO:0000256" key="3">
    <source>
        <dbReference type="ARBA" id="ARBA00023229"/>
    </source>
</evidence>
<feature type="site" description="Transition state stabilizer" evidence="4">
    <location>
        <position position="16"/>
    </location>
</feature>
<evidence type="ECO:0000313" key="6">
    <source>
        <dbReference type="Proteomes" id="UP001652338"/>
    </source>
</evidence>
<name>A0ABT2SIP3_9FIRM</name>
<keyword evidence="2 4" id="KW-0548">Nucleotidyltransferase</keyword>
<comment type="pathway">
    <text evidence="4">Isoprenoid biosynthesis; isopentenyl diphosphate biosynthesis via DXP pathway; isopentenyl diphosphate from 1-deoxy-D-xylulose 5-phosphate: step 2/6.</text>
</comment>
<dbReference type="CDD" id="cd02516">
    <property type="entry name" value="CDP-ME_synthetase"/>
    <property type="match status" value="1"/>
</dbReference>
<feature type="site" description="Positions MEP for the nucleophilic attack" evidence="4">
    <location>
        <position position="212"/>
    </location>
</feature>
<protein>
    <recommendedName>
        <fullName evidence="4">2-C-methyl-D-erythritol 4-phosphate cytidylyltransferase</fullName>
        <ecNumber evidence="4">2.7.7.60</ecNumber>
    </recommendedName>
    <alternativeName>
        <fullName evidence="4">4-diphosphocytidyl-2C-methyl-D-erythritol synthase</fullName>
    </alternativeName>
    <alternativeName>
        <fullName evidence="4">MEP cytidylyltransferase</fullName>
        <shortName evidence="4">MCT</shortName>
    </alternativeName>
</protein>
<dbReference type="SUPFAM" id="SSF53448">
    <property type="entry name" value="Nucleotide-diphospho-sugar transferases"/>
    <property type="match status" value="1"/>
</dbReference>
<evidence type="ECO:0000256" key="1">
    <source>
        <dbReference type="ARBA" id="ARBA00022679"/>
    </source>
</evidence>
<dbReference type="InterPro" id="IPR034683">
    <property type="entry name" value="IspD/TarI"/>
</dbReference>
<evidence type="ECO:0000256" key="2">
    <source>
        <dbReference type="ARBA" id="ARBA00022695"/>
    </source>
</evidence>
<sequence>MKQAKAIVLAAGQGKRMGSVVPKQFLELDGKPLLFYSLECFEQSELISEIILVAGKDAIPFCWKIVDHFGFQKVKYVVPGGKERYDSVYEGLKVCGDCDIVFIHDGARPFPDAGMLERTFEAADTYGACVAAVPSKDTMKQGTPDGLVERTLDRSTLWNVQTPQVFRYDLIMEAHQKIRKGSIEGVTDDSMIVETLGICPVKLVMGSYDNIKVTTPEDLVIAENILKRREKATLKMKEKE</sequence>
<evidence type="ECO:0000256" key="4">
    <source>
        <dbReference type="HAMAP-Rule" id="MF_00108"/>
    </source>
</evidence>
<dbReference type="GO" id="GO:0050518">
    <property type="term" value="F:2-C-methyl-D-erythritol 4-phosphate cytidylyltransferase activity"/>
    <property type="evidence" value="ECO:0007669"/>
    <property type="project" value="UniProtKB-EC"/>
</dbReference>
<accession>A0ABT2SIP3</accession>